<name>A0A3E1YG84_9BACT</name>
<dbReference type="SMART" id="SM00421">
    <property type="entry name" value="HTH_LUXR"/>
    <property type="match status" value="1"/>
</dbReference>
<comment type="caution">
    <text evidence="5">The sequence shown here is derived from an EMBL/GenBank/DDBJ whole genome shotgun (WGS) entry which is preliminary data.</text>
</comment>
<dbReference type="InterPro" id="IPR016032">
    <property type="entry name" value="Sig_transdc_resp-reg_C-effctor"/>
</dbReference>
<dbReference type="Proteomes" id="UP000260644">
    <property type="component" value="Unassembled WGS sequence"/>
</dbReference>
<gene>
    <name evidence="5" type="ORF">DVR12_00950</name>
</gene>
<dbReference type="GO" id="GO:0003677">
    <property type="term" value="F:DNA binding"/>
    <property type="evidence" value="ECO:0007669"/>
    <property type="project" value="UniProtKB-KW"/>
</dbReference>
<reference evidence="5 6" key="1">
    <citation type="submission" date="2018-07" db="EMBL/GenBank/DDBJ databases">
        <title>Chitinophaga K2CV101002-2 sp. nov., isolated from a monsoon evergreen broad-leaved forest soil.</title>
        <authorList>
            <person name="Lv Y."/>
        </authorList>
    </citation>
    <scope>NUCLEOTIDE SEQUENCE [LARGE SCALE GENOMIC DNA]</scope>
    <source>
        <strain evidence="5 6">GDMCC 1.1288</strain>
    </source>
</reference>
<dbReference type="PRINTS" id="PR00038">
    <property type="entry name" value="HTHLUXR"/>
</dbReference>
<organism evidence="5 6">
    <name type="scientific">Chitinophaga silvatica</name>
    <dbReference type="NCBI Taxonomy" id="2282649"/>
    <lineage>
        <taxon>Bacteria</taxon>
        <taxon>Pseudomonadati</taxon>
        <taxon>Bacteroidota</taxon>
        <taxon>Chitinophagia</taxon>
        <taxon>Chitinophagales</taxon>
        <taxon>Chitinophagaceae</taxon>
        <taxon>Chitinophaga</taxon>
    </lineage>
</organism>
<dbReference type="Gene3D" id="1.10.10.10">
    <property type="entry name" value="Winged helix-like DNA-binding domain superfamily/Winged helix DNA-binding domain"/>
    <property type="match status" value="1"/>
</dbReference>
<sequence length="76" mass="8773">MNLISNREREVLFHLIEGRLSKEISGLPGISKNTVDNHRKNMLLKMEVTNTSELVYKAIKDGLICIRLSYLHNFNC</sequence>
<keyword evidence="2" id="KW-0238">DNA-binding</keyword>
<accession>A0A3E1YG84</accession>
<dbReference type="GO" id="GO:0006355">
    <property type="term" value="P:regulation of DNA-templated transcription"/>
    <property type="evidence" value="ECO:0007669"/>
    <property type="project" value="InterPro"/>
</dbReference>
<dbReference type="SUPFAM" id="SSF46894">
    <property type="entry name" value="C-terminal effector domain of the bipartite response regulators"/>
    <property type="match status" value="1"/>
</dbReference>
<protein>
    <recommendedName>
        <fullName evidence="4">HTH luxR-type domain-containing protein</fullName>
    </recommendedName>
</protein>
<feature type="domain" description="HTH luxR-type" evidence="4">
    <location>
        <begin position="1"/>
        <end position="62"/>
    </location>
</feature>
<dbReference type="PANTHER" id="PTHR44688:SF16">
    <property type="entry name" value="DNA-BINDING TRANSCRIPTIONAL ACTIVATOR DEVR_DOSR"/>
    <property type="match status" value="1"/>
</dbReference>
<evidence type="ECO:0000259" key="4">
    <source>
        <dbReference type="PROSITE" id="PS50043"/>
    </source>
</evidence>
<dbReference type="AlphaFoldDB" id="A0A3E1YG84"/>
<keyword evidence="1" id="KW-0805">Transcription regulation</keyword>
<dbReference type="RefSeq" id="WP_116973580.1">
    <property type="nucleotide sequence ID" value="NZ_QPMM01000001.1"/>
</dbReference>
<keyword evidence="3" id="KW-0804">Transcription</keyword>
<evidence type="ECO:0000256" key="1">
    <source>
        <dbReference type="ARBA" id="ARBA00023015"/>
    </source>
</evidence>
<dbReference type="PANTHER" id="PTHR44688">
    <property type="entry name" value="DNA-BINDING TRANSCRIPTIONAL ACTIVATOR DEVR_DOSR"/>
    <property type="match status" value="1"/>
</dbReference>
<dbReference type="PROSITE" id="PS50043">
    <property type="entry name" value="HTH_LUXR_2"/>
    <property type="match status" value="1"/>
</dbReference>
<evidence type="ECO:0000256" key="3">
    <source>
        <dbReference type="ARBA" id="ARBA00023163"/>
    </source>
</evidence>
<dbReference type="CDD" id="cd06170">
    <property type="entry name" value="LuxR_C_like"/>
    <property type="match status" value="1"/>
</dbReference>
<dbReference type="Pfam" id="PF00196">
    <property type="entry name" value="GerE"/>
    <property type="match status" value="1"/>
</dbReference>
<keyword evidence="6" id="KW-1185">Reference proteome</keyword>
<dbReference type="EMBL" id="QPMM01000001">
    <property type="protein sequence ID" value="RFS26388.1"/>
    <property type="molecule type" value="Genomic_DNA"/>
</dbReference>
<evidence type="ECO:0000256" key="2">
    <source>
        <dbReference type="ARBA" id="ARBA00023125"/>
    </source>
</evidence>
<evidence type="ECO:0000313" key="6">
    <source>
        <dbReference type="Proteomes" id="UP000260644"/>
    </source>
</evidence>
<proteinExistence type="predicted"/>
<dbReference type="InterPro" id="IPR036388">
    <property type="entry name" value="WH-like_DNA-bd_sf"/>
</dbReference>
<dbReference type="InterPro" id="IPR000792">
    <property type="entry name" value="Tscrpt_reg_LuxR_C"/>
</dbReference>
<evidence type="ECO:0000313" key="5">
    <source>
        <dbReference type="EMBL" id="RFS26388.1"/>
    </source>
</evidence>